<dbReference type="AlphaFoldDB" id="A0A5N6IZC6"/>
<dbReference type="InterPro" id="IPR042104">
    <property type="entry name" value="PKS_dehydratase_sf"/>
</dbReference>
<feature type="region of interest" description="C-terminal hotdog fold" evidence="1">
    <location>
        <begin position="342"/>
        <end position="498"/>
    </location>
</feature>
<dbReference type="InterPro" id="IPR020843">
    <property type="entry name" value="ER"/>
</dbReference>
<feature type="domain" description="PKS/mFAS DH" evidence="2">
    <location>
        <begin position="179"/>
        <end position="498"/>
    </location>
</feature>
<dbReference type="InterPro" id="IPR011032">
    <property type="entry name" value="GroES-like_sf"/>
</dbReference>
<dbReference type="InterPro" id="IPR049900">
    <property type="entry name" value="PKS_mFAS_DH"/>
</dbReference>
<accession>A0A5N6IZC6</accession>
<feature type="active site" description="Proton acceptor; for dehydratase activity" evidence="1">
    <location>
        <position position="211"/>
    </location>
</feature>
<dbReference type="InterPro" id="IPR050091">
    <property type="entry name" value="PKS_NRPS_Biosynth_Enz"/>
</dbReference>
<evidence type="ECO:0000313" key="3">
    <source>
        <dbReference type="EMBL" id="KAB8271705.1"/>
    </source>
</evidence>
<dbReference type="Proteomes" id="UP000326289">
    <property type="component" value="Unassembled WGS sequence"/>
</dbReference>
<name>A0A5N6IZC6_9EURO</name>
<feature type="active site" description="Proton donor; for dehydratase activity" evidence="1">
    <location>
        <position position="407"/>
    </location>
</feature>
<dbReference type="Gene3D" id="3.40.366.10">
    <property type="entry name" value="Malonyl-Coenzyme A Acyl Carrier Protein, domain 2"/>
    <property type="match status" value="1"/>
</dbReference>
<dbReference type="SMART" id="SM00829">
    <property type="entry name" value="PKS_ER"/>
    <property type="match status" value="1"/>
</dbReference>
<dbReference type="PANTHER" id="PTHR43775">
    <property type="entry name" value="FATTY ACID SYNTHASE"/>
    <property type="match status" value="1"/>
</dbReference>
<dbReference type="SUPFAM" id="SSF52151">
    <property type="entry name" value="FabD/lysophospholipase-like"/>
    <property type="match status" value="1"/>
</dbReference>
<dbReference type="SMART" id="SM00826">
    <property type="entry name" value="PKS_DH"/>
    <property type="match status" value="1"/>
</dbReference>
<protein>
    <submittedName>
        <fullName evidence="3">Polyketide synthase dehydratase-domain-containing protein</fullName>
    </submittedName>
</protein>
<dbReference type="InterPro" id="IPR016035">
    <property type="entry name" value="Acyl_Trfase/lysoPLipase"/>
</dbReference>
<evidence type="ECO:0000256" key="1">
    <source>
        <dbReference type="PROSITE-ProRule" id="PRU01363"/>
    </source>
</evidence>
<dbReference type="GO" id="GO:0006633">
    <property type="term" value="P:fatty acid biosynthetic process"/>
    <property type="evidence" value="ECO:0007669"/>
    <property type="project" value="TreeGrafter"/>
</dbReference>
<dbReference type="InterPro" id="IPR001227">
    <property type="entry name" value="Ac_transferase_dom_sf"/>
</dbReference>
<gene>
    <name evidence="3" type="ORF">BDV30DRAFT_240183</name>
</gene>
<dbReference type="Gene3D" id="3.30.70.3290">
    <property type="match status" value="1"/>
</dbReference>
<dbReference type="GO" id="GO:0016491">
    <property type="term" value="F:oxidoreductase activity"/>
    <property type="evidence" value="ECO:0007669"/>
    <property type="project" value="InterPro"/>
</dbReference>
<dbReference type="GO" id="GO:0004312">
    <property type="term" value="F:fatty acid synthase activity"/>
    <property type="evidence" value="ECO:0007669"/>
    <property type="project" value="TreeGrafter"/>
</dbReference>
<dbReference type="Gene3D" id="3.90.180.10">
    <property type="entry name" value="Medium-chain alcohol dehydrogenases, catalytic domain"/>
    <property type="match status" value="1"/>
</dbReference>
<sequence length="855" mass="94802">MKNVVEAYFKAIKTIKPVTTAVAIYFSSVTGGIAAPADLGPAYWVQNLTSTVLFTNALGKMCADDESRPNMLIELGPHSALMGPIWDTLKGIGPPTAKIAYAPTVVRNSEPSHSLLDAAGAAYVRGAVLDMTEINFPKSKAKNRSFLRDLPRYPWQHDTRYWHQSRIADKHCHRDGKRDDILGTMALFSKDLEPTWRNIVRLDDVPWLREHRIQGMSVYPMAGYLAMAIEAAERRAQQHETIFSRFEFRELKVGAGLVLTDDVNTESVMTLQPYTDGTRGNSDIWDEFRICSWNTKRAWTEHCTGHVRVRINGKQQTLVSNVAETELKHMSIQTKKVMTAATYRIETQNMYRVLSGVGAGYGPCFQGLENCFSDPHHSRADLYLRDTKKVMYKEYAAPLSIHPVFLDALLHLAWPILGKGRMELEALYMPTMIRSLIISANLSTVPRDFVKAWCVGSPSLSTPQPTKFDLWATSQDSTEVLINMEGLILTPMKDPNADSGGDVAELCYKIEWQPLHDDKAIAEEERQEPIDHINGHAMEPNVLTNGHTTNGKLPDGCVVNGELINRRARDHIGQGGEVLKGLSEAISTETTNWKPSIYPLGEIDSCSKHVVVLQTGITSLRDLTVDIFDKAKRTLLNASHLLCVYHLDSPDAQMIVGLTRSLRSEGFGRIATFRLEAKDIEKPTPAILAAMDALWPVDGERSCKELDFRACGSDLVVPRVTNDTVANAFVHKETHEKTISVQPFYQSGRRFKLEIASPVSLDTLYFADDNVGMLGDNEIEIEVKATGLNFKDIVVAMGQPAQPWLGIECSGVVSSVGKNVSSFTVGQRVMALPEGAFSTYALSRATSAAPIPENI</sequence>
<keyword evidence="4" id="KW-1185">Reference proteome</keyword>
<dbReference type="InterPro" id="IPR020807">
    <property type="entry name" value="PKS_DH"/>
</dbReference>
<evidence type="ECO:0000313" key="4">
    <source>
        <dbReference type="Proteomes" id="UP000326289"/>
    </source>
</evidence>
<dbReference type="Pfam" id="PF08240">
    <property type="entry name" value="ADH_N"/>
    <property type="match status" value="1"/>
</dbReference>
<organism evidence="3 4">
    <name type="scientific">Aspergillus minisclerotigenes</name>
    <dbReference type="NCBI Taxonomy" id="656917"/>
    <lineage>
        <taxon>Eukaryota</taxon>
        <taxon>Fungi</taxon>
        <taxon>Dikarya</taxon>
        <taxon>Ascomycota</taxon>
        <taxon>Pezizomycotina</taxon>
        <taxon>Eurotiomycetes</taxon>
        <taxon>Eurotiomycetidae</taxon>
        <taxon>Eurotiales</taxon>
        <taxon>Aspergillaceae</taxon>
        <taxon>Aspergillus</taxon>
        <taxon>Aspergillus subgen. Circumdati</taxon>
    </lineage>
</organism>
<dbReference type="PROSITE" id="PS52019">
    <property type="entry name" value="PKS_MFAS_DH"/>
    <property type="match status" value="1"/>
</dbReference>
<dbReference type="Gene3D" id="3.10.129.110">
    <property type="entry name" value="Polyketide synthase dehydratase"/>
    <property type="match status" value="1"/>
</dbReference>
<dbReference type="InterPro" id="IPR013154">
    <property type="entry name" value="ADH-like_N"/>
</dbReference>
<dbReference type="GO" id="GO:0044550">
    <property type="term" value="P:secondary metabolite biosynthetic process"/>
    <property type="evidence" value="ECO:0007669"/>
    <property type="project" value="UniProtKB-ARBA"/>
</dbReference>
<dbReference type="EMBL" id="ML732813">
    <property type="protein sequence ID" value="KAB8271705.1"/>
    <property type="molecule type" value="Genomic_DNA"/>
</dbReference>
<feature type="region of interest" description="N-terminal hotdog fold" evidence="1">
    <location>
        <begin position="179"/>
        <end position="314"/>
    </location>
</feature>
<proteinExistence type="predicted"/>
<dbReference type="InterPro" id="IPR049552">
    <property type="entry name" value="PKS_DH_N"/>
</dbReference>
<reference evidence="3 4" key="1">
    <citation type="submission" date="2019-04" db="EMBL/GenBank/DDBJ databases">
        <title>Fungal friends and foes A comparative genomics study of 23 Aspergillus species from section Flavi.</title>
        <authorList>
            <consortium name="DOE Joint Genome Institute"/>
            <person name="Kjaerbolling I."/>
            <person name="Vesth T.C."/>
            <person name="Frisvad J.C."/>
            <person name="Nybo J.L."/>
            <person name="Theobald S."/>
            <person name="Kildgaard S."/>
            <person name="Petersen T.I."/>
            <person name="Kuo A."/>
            <person name="Sato A."/>
            <person name="Lyhne E.K."/>
            <person name="Kogle M.E."/>
            <person name="Wiebenga A."/>
            <person name="Kun R.S."/>
            <person name="Lubbers R.J."/>
            <person name="Makela M.R."/>
            <person name="Barry K."/>
            <person name="Chovatia M."/>
            <person name="Clum A."/>
            <person name="Daum C."/>
            <person name="Haridas S."/>
            <person name="He G."/>
            <person name="LaButti K."/>
            <person name="Lipzen A."/>
            <person name="Mondo S."/>
            <person name="Pangilinan J."/>
            <person name="Riley R."/>
            <person name="Salamov A."/>
            <person name="Simmons B.A."/>
            <person name="Magnuson J.K."/>
            <person name="Henrissat B."/>
            <person name="Mortensen U.H."/>
            <person name="Larsen T.O."/>
            <person name="De vries R.P."/>
            <person name="Grigoriev I.V."/>
            <person name="Machida M."/>
            <person name="Baker S.E."/>
            <person name="Andersen M.R."/>
        </authorList>
    </citation>
    <scope>NUCLEOTIDE SEQUENCE [LARGE SCALE GENOMIC DNA]</scope>
    <source>
        <strain evidence="3 4">CBS 117635</strain>
    </source>
</reference>
<dbReference type="Pfam" id="PF21089">
    <property type="entry name" value="PKS_DH_N"/>
    <property type="match status" value="1"/>
</dbReference>
<dbReference type="PANTHER" id="PTHR43775:SF13">
    <property type="entry name" value="POLYKETIDE SYNTHASE 1"/>
    <property type="match status" value="1"/>
</dbReference>
<dbReference type="InterPro" id="IPR049551">
    <property type="entry name" value="PKS_DH_C"/>
</dbReference>
<dbReference type="SUPFAM" id="SSF50129">
    <property type="entry name" value="GroES-like"/>
    <property type="match status" value="1"/>
</dbReference>
<dbReference type="Pfam" id="PF14765">
    <property type="entry name" value="PS-DH"/>
    <property type="match status" value="1"/>
</dbReference>
<evidence type="ECO:0000259" key="2">
    <source>
        <dbReference type="PROSITE" id="PS52019"/>
    </source>
</evidence>